<organism evidence="2 3">
    <name type="scientific">Caballeronia sordidicola</name>
    <name type="common">Burkholderia sordidicola</name>
    <dbReference type="NCBI Taxonomy" id="196367"/>
    <lineage>
        <taxon>Bacteria</taxon>
        <taxon>Pseudomonadati</taxon>
        <taxon>Pseudomonadota</taxon>
        <taxon>Betaproteobacteria</taxon>
        <taxon>Burkholderiales</taxon>
        <taxon>Burkholderiaceae</taxon>
        <taxon>Caballeronia</taxon>
    </lineage>
</organism>
<dbReference type="InterPro" id="IPR014710">
    <property type="entry name" value="RmlC-like_jellyroll"/>
</dbReference>
<evidence type="ECO:0000313" key="2">
    <source>
        <dbReference type="EMBL" id="OTP70049.1"/>
    </source>
</evidence>
<dbReference type="RefSeq" id="WP_086382798.1">
    <property type="nucleotide sequence ID" value="NZ_NBTY01000144.1"/>
</dbReference>
<dbReference type="EMBL" id="NBTY01000144">
    <property type="protein sequence ID" value="OTP70049.1"/>
    <property type="molecule type" value="Genomic_DNA"/>
</dbReference>
<evidence type="ECO:0000259" key="1">
    <source>
        <dbReference type="Pfam" id="PF07883"/>
    </source>
</evidence>
<dbReference type="AlphaFoldDB" id="A0A242MFQ4"/>
<comment type="caution">
    <text evidence="2">The sequence shown here is derived from an EMBL/GenBank/DDBJ whole genome shotgun (WGS) entry which is preliminary data.</text>
</comment>
<proteinExistence type="predicted"/>
<feature type="domain" description="Cupin type-2" evidence="1">
    <location>
        <begin position="20"/>
        <end position="73"/>
    </location>
</feature>
<dbReference type="InterPro" id="IPR013096">
    <property type="entry name" value="Cupin_2"/>
</dbReference>
<dbReference type="Proteomes" id="UP000194546">
    <property type="component" value="Unassembled WGS sequence"/>
</dbReference>
<reference evidence="2 3" key="1">
    <citation type="submission" date="2017-03" db="EMBL/GenBank/DDBJ databases">
        <title>Genome analysis of strain PAMC 26510.</title>
        <authorList>
            <person name="Oh H.-M."/>
            <person name="Yang J.-A."/>
        </authorList>
    </citation>
    <scope>NUCLEOTIDE SEQUENCE [LARGE SCALE GENOMIC DNA]</scope>
    <source>
        <strain evidence="2 3">PAMC 26510</strain>
    </source>
</reference>
<protein>
    <recommendedName>
        <fullName evidence="1">Cupin type-2 domain-containing protein</fullName>
    </recommendedName>
</protein>
<sequence length="90" mass="10269">MERDDFIEMLAREGFQTTVLVEREPDAFLENHTHAFEAKALILEGELTLDVAGKKTRYQIGDVFHLMTNEAHSERYGPEGVSYLVGRKQA</sequence>
<dbReference type="Gene3D" id="2.60.120.10">
    <property type="entry name" value="Jelly Rolls"/>
    <property type="match status" value="1"/>
</dbReference>
<dbReference type="SUPFAM" id="SSF51182">
    <property type="entry name" value="RmlC-like cupins"/>
    <property type="match status" value="1"/>
</dbReference>
<accession>A0A242MFQ4</accession>
<name>A0A242MFQ4_CABSO</name>
<gene>
    <name evidence="2" type="ORF">PAMC26510_26245</name>
</gene>
<evidence type="ECO:0000313" key="3">
    <source>
        <dbReference type="Proteomes" id="UP000194546"/>
    </source>
</evidence>
<dbReference type="Pfam" id="PF07883">
    <property type="entry name" value="Cupin_2"/>
    <property type="match status" value="1"/>
</dbReference>
<dbReference type="InterPro" id="IPR011051">
    <property type="entry name" value="RmlC_Cupin_sf"/>
</dbReference>